<keyword evidence="6 7" id="KW-0030">Aminoacyl-tRNA synthetase</keyword>
<comment type="similarity">
    <text evidence="1 7">Belongs to the class-II aminoacyl-tRNA synthetase family.</text>
</comment>
<dbReference type="InterPro" id="IPR004522">
    <property type="entry name" value="Asn-tRNA-ligase"/>
</dbReference>
<evidence type="ECO:0000256" key="6">
    <source>
        <dbReference type="ARBA" id="ARBA00023146"/>
    </source>
</evidence>
<evidence type="ECO:0000259" key="8">
    <source>
        <dbReference type="PROSITE" id="PS50862"/>
    </source>
</evidence>
<dbReference type="CDD" id="cd04318">
    <property type="entry name" value="EcAsnRS_like_N"/>
    <property type="match status" value="1"/>
</dbReference>
<dbReference type="GO" id="GO:0016740">
    <property type="term" value="F:transferase activity"/>
    <property type="evidence" value="ECO:0007669"/>
    <property type="project" value="UniProtKB-ARBA"/>
</dbReference>
<dbReference type="InterPro" id="IPR006195">
    <property type="entry name" value="aa-tRNA-synth_II"/>
</dbReference>
<gene>
    <name evidence="7" type="primary">asnS</name>
    <name evidence="9" type="ORF">SAMN02745163_03099</name>
</gene>
<dbReference type="Proteomes" id="UP000184310">
    <property type="component" value="Unassembled WGS sequence"/>
</dbReference>
<dbReference type="NCBIfam" id="TIGR00457">
    <property type="entry name" value="asnS"/>
    <property type="match status" value="1"/>
</dbReference>
<dbReference type="EC" id="6.1.1.22" evidence="7"/>
<proteinExistence type="inferred from homology"/>
<dbReference type="PANTHER" id="PTHR22594">
    <property type="entry name" value="ASPARTYL/LYSYL-TRNA SYNTHETASE"/>
    <property type="match status" value="1"/>
</dbReference>
<comment type="catalytic activity">
    <reaction evidence="7">
        <text>tRNA(Asn) + L-asparagine + ATP = L-asparaginyl-tRNA(Asn) + AMP + diphosphate + H(+)</text>
        <dbReference type="Rhea" id="RHEA:11180"/>
        <dbReference type="Rhea" id="RHEA-COMP:9659"/>
        <dbReference type="Rhea" id="RHEA-COMP:9674"/>
        <dbReference type="ChEBI" id="CHEBI:15378"/>
        <dbReference type="ChEBI" id="CHEBI:30616"/>
        <dbReference type="ChEBI" id="CHEBI:33019"/>
        <dbReference type="ChEBI" id="CHEBI:58048"/>
        <dbReference type="ChEBI" id="CHEBI:78442"/>
        <dbReference type="ChEBI" id="CHEBI:78515"/>
        <dbReference type="ChEBI" id="CHEBI:456215"/>
        <dbReference type="EC" id="6.1.1.22"/>
    </reaction>
</comment>
<dbReference type="CDD" id="cd00776">
    <property type="entry name" value="AsxRS_core"/>
    <property type="match status" value="1"/>
</dbReference>
<keyword evidence="4 7" id="KW-0067">ATP-binding</keyword>
<dbReference type="OrthoDB" id="9762036at2"/>
<keyword evidence="5 7" id="KW-0648">Protein biosynthesis</keyword>
<protein>
    <recommendedName>
        <fullName evidence="7">Asparagine--tRNA ligase</fullName>
        <ecNumber evidence="7">6.1.1.22</ecNumber>
    </recommendedName>
    <alternativeName>
        <fullName evidence="7">Asparaginyl-tRNA synthetase</fullName>
        <shortName evidence="7">AsnRS</shortName>
    </alternativeName>
</protein>
<dbReference type="Pfam" id="PF00152">
    <property type="entry name" value="tRNA-synt_2"/>
    <property type="match status" value="1"/>
</dbReference>
<evidence type="ECO:0000256" key="1">
    <source>
        <dbReference type="ARBA" id="ARBA00008226"/>
    </source>
</evidence>
<keyword evidence="3 7" id="KW-0547">Nucleotide-binding</keyword>
<dbReference type="SUPFAM" id="SSF55681">
    <property type="entry name" value="Class II aaRS and biotin synthetases"/>
    <property type="match status" value="1"/>
</dbReference>
<organism evidence="9 10">
    <name type="scientific">Clostridium cavendishii DSM 21758</name>
    <dbReference type="NCBI Taxonomy" id="1121302"/>
    <lineage>
        <taxon>Bacteria</taxon>
        <taxon>Bacillati</taxon>
        <taxon>Bacillota</taxon>
        <taxon>Clostridia</taxon>
        <taxon>Eubacteriales</taxon>
        <taxon>Clostridiaceae</taxon>
        <taxon>Clostridium</taxon>
    </lineage>
</organism>
<feature type="domain" description="Aminoacyl-transfer RNA synthetases class-II family profile" evidence="8">
    <location>
        <begin position="136"/>
        <end position="454"/>
    </location>
</feature>
<dbReference type="GO" id="GO:0006421">
    <property type="term" value="P:asparaginyl-tRNA aminoacylation"/>
    <property type="evidence" value="ECO:0007669"/>
    <property type="project" value="UniProtKB-UniRule"/>
</dbReference>
<evidence type="ECO:0000313" key="10">
    <source>
        <dbReference type="Proteomes" id="UP000184310"/>
    </source>
</evidence>
<evidence type="ECO:0000256" key="5">
    <source>
        <dbReference type="ARBA" id="ARBA00022917"/>
    </source>
</evidence>
<dbReference type="InterPro" id="IPR002312">
    <property type="entry name" value="Asp/Asn-tRNA-synth_IIb"/>
</dbReference>
<dbReference type="GO" id="GO:0004816">
    <property type="term" value="F:asparagine-tRNA ligase activity"/>
    <property type="evidence" value="ECO:0007669"/>
    <property type="project" value="UniProtKB-UniRule"/>
</dbReference>
<dbReference type="EMBL" id="FQZB01000013">
    <property type="protein sequence ID" value="SHK05318.1"/>
    <property type="molecule type" value="Genomic_DNA"/>
</dbReference>
<dbReference type="GO" id="GO:0005737">
    <property type="term" value="C:cytoplasm"/>
    <property type="evidence" value="ECO:0007669"/>
    <property type="project" value="UniProtKB-SubCell"/>
</dbReference>
<dbReference type="GO" id="GO:0140096">
    <property type="term" value="F:catalytic activity, acting on a protein"/>
    <property type="evidence" value="ECO:0007669"/>
    <property type="project" value="UniProtKB-ARBA"/>
</dbReference>
<dbReference type="Pfam" id="PF01336">
    <property type="entry name" value="tRNA_anti-codon"/>
    <property type="match status" value="1"/>
</dbReference>
<dbReference type="HAMAP" id="MF_00534">
    <property type="entry name" value="Asn_tRNA_synth"/>
    <property type="match status" value="1"/>
</dbReference>
<evidence type="ECO:0000256" key="4">
    <source>
        <dbReference type="ARBA" id="ARBA00022840"/>
    </source>
</evidence>
<dbReference type="NCBIfam" id="NF003037">
    <property type="entry name" value="PRK03932.1"/>
    <property type="match status" value="1"/>
</dbReference>
<dbReference type="FunFam" id="3.30.930.10:FF:000016">
    <property type="entry name" value="Asparagine--tRNA ligase"/>
    <property type="match status" value="1"/>
</dbReference>
<dbReference type="Gene3D" id="2.40.50.140">
    <property type="entry name" value="Nucleic acid-binding proteins"/>
    <property type="match status" value="1"/>
</dbReference>
<reference evidence="9 10" key="1">
    <citation type="submission" date="2016-11" db="EMBL/GenBank/DDBJ databases">
        <authorList>
            <person name="Jaros S."/>
            <person name="Januszkiewicz K."/>
            <person name="Wedrychowicz H."/>
        </authorList>
    </citation>
    <scope>NUCLEOTIDE SEQUENCE [LARGE SCALE GENOMIC DNA]</scope>
    <source>
        <strain evidence="9 10">DSM 21758</strain>
    </source>
</reference>
<accession>A0A1M6PBJ9</accession>
<sequence length="464" mass="53223">MDQVILVKSLYRHTAEYAGKDVKISGWIRTLRASNAFGFIEVNDGSFFKNVQIVFDNNLANFKEISKLPISSSISVIGTLVETPDSKQPFEIQAKEVIIEGMSNTDYPLQKKRHTFEYLRSIAHLRPRSNAFSAVFRVRSVAAYAIHKFFQEQGFVYTHTPIITGSDCEGAGEMFRITTMDLNNIPKTEEGAIDYKQDFFGKETNLTVSGQLNGECFALAFRNIYTFGPTFRAENSNTARHAAEFWMIEPEISFADLEDDMFLAEAMLKYVIKYVMDECPEELQFFNQFVDKGLSERLNHVVSSEFGKVTYTEAVEILKTCGKEFEYPVEWGIDLQTEHERYLTEEIFKKPVFVTNYPKEIKAFYMRLNDDGKTVAAMDCLVPGIGEIIGGSQREERLDMLKARLAELNLSEEDYWWYLELRKYGETKHAGFGLGFERLIMYITGMSNIRDVIPFPRTTGTSEF</sequence>
<comment type="subunit">
    <text evidence="7">Homodimer.</text>
</comment>
<evidence type="ECO:0000256" key="2">
    <source>
        <dbReference type="ARBA" id="ARBA00022598"/>
    </source>
</evidence>
<dbReference type="InterPro" id="IPR012340">
    <property type="entry name" value="NA-bd_OB-fold"/>
</dbReference>
<dbReference type="STRING" id="1121302.SAMN02745163_03099"/>
<dbReference type="InterPro" id="IPR004365">
    <property type="entry name" value="NA-bd_OB_tRNA"/>
</dbReference>
<evidence type="ECO:0000256" key="7">
    <source>
        <dbReference type="HAMAP-Rule" id="MF_00534"/>
    </source>
</evidence>
<dbReference type="GO" id="GO:0005524">
    <property type="term" value="F:ATP binding"/>
    <property type="evidence" value="ECO:0007669"/>
    <property type="project" value="UniProtKB-UniRule"/>
</dbReference>
<dbReference type="Gene3D" id="3.30.930.10">
    <property type="entry name" value="Bira Bifunctional Protein, Domain 2"/>
    <property type="match status" value="1"/>
</dbReference>
<dbReference type="PANTHER" id="PTHR22594:SF34">
    <property type="entry name" value="ASPARAGINE--TRNA LIGASE, MITOCHONDRIAL-RELATED"/>
    <property type="match status" value="1"/>
</dbReference>
<dbReference type="GO" id="GO:0003676">
    <property type="term" value="F:nucleic acid binding"/>
    <property type="evidence" value="ECO:0007669"/>
    <property type="project" value="InterPro"/>
</dbReference>
<keyword evidence="10" id="KW-1185">Reference proteome</keyword>
<evidence type="ECO:0000313" key="9">
    <source>
        <dbReference type="EMBL" id="SHK05318.1"/>
    </source>
</evidence>
<evidence type="ECO:0000256" key="3">
    <source>
        <dbReference type="ARBA" id="ARBA00022741"/>
    </source>
</evidence>
<dbReference type="AlphaFoldDB" id="A0A1M6PBJ9"/>
<keyword evidence="2 7" id="KW-0436">Ligase</keyword>
<comment type="subcellular location">
    <subcellularLocation>
        <location evidence="7">Cytoplasm</location>
    </subcellularLocation>
</comment>
<keyword evidence="7" id="KW-0963">Cytoplasm</keyword>
<dbReference type="InterPro" id="IPR004364">
    <property type="entry name" value="Aa-tRNA-synt_II"/>
</dbReference>
<dbReference type="PROSITE" id="PS50862">
    <property type="entry name" value="AA_TRNA_LIGASE_II"/>
    <property type="match status" value="1"/>
</dbReference>
<dbReference type="SUPFAM" id="SSF50249">
    <property type="entry name" value="Nucleic acid-binding proteins"/>
    <property type="match status" value="1"/>
</dbReference>
<dbReference type="RefSeq" id="WP_072989749.1">
    <property type="nucleotide sequence ID" value="NZ_FQZB01000013.1"/>
</dbReference>
<dbReference type="InterPro" id="IPR045864">
    <property type="entry name" value="aa-tRNA-synth_II/BPL/LPL"/>
</dbReference>
<dbReference type="PRINTS" id="PR01042">
    <property type="entry name" value="TRNASYNTHASP"/>
</dbReference>
<name>A0A1M6PBJ9_9CLOT</name>